<dbReference type="Proteomes" id="UP000629098">
    <property type="component" value="Unassembled WGS sequence"/>
</dbReference>
<dbReference type="RefSeq" id="WP_190835973.1">
    <property type="nucleotide sequence ID" value="NZ_CAWPPI010000099.1"/>
</dbReference>
<organism evidence="2 3">
    <name type="scientific">Iningainema tapete BLCC-T55</name>
    <dbReference type="NCBI Taxonomy" id="2748662"/>
    <lineage>
        <taxon>Bacteria</taxon>
        <taxon>Bacillati</taxon>
        <taxon>Cyanobacteriota</taxon>
        <taxon>Cyanophyceae</taxon>
        <taxon>Nostocales</taxon>
        <taxon>Scytonemataceae</taxon>
        <taxon>Iningainema tapete</taxon>
    </lineage>
</organism>
<evidence type="ECO:0000313" key="3">
    <source>
        <dbReference type="Proteomes" id="UP000629098"/>
    </source>
</evidence>
<comment type="caution">
    <text evidence="2">The sequence shown here is derived from an EMBL/GenBank/DDBJ whole genome shotgun (WGS) entry which is preliminary data.</text>
</comment>
<keyword evidence="3" id="KW-1185">Reference proteome</keyword>
<keyword evidence="1" id="KW-0472">Membrane</keyword>
<dbReference type="EMBL" id="JACXAE010000099">
    <property type="protein sequence ID" value="MBD2776902.1"/>
    <property type="molecule type" value="Genomic_DNA"/>
</dbReference>
<keyword evidence="1" id="KW-0812">Transmembrane</keyword>
<gene>
    <name evidence="2" type="ORF">ICL16_33845</name>
</gene>
<accession>A0A8J6XVG2</accession>
<evidence type="ECO:0000313" key="2">
    <source>
        <dbReference type="EMBL" id="MBD2776902.1"/>
    </source>
</evidence>
<keyword evidence="1" id="KW-1133">Transmembrane helix</keyword>
<feature type="transmembrane region" description="Helical" evidence="1">
    <location>
        <begin position="56"/>
        <end position="75"/>
    </location>
</feature>
<protein>
    <submittedName>
        <fullName evidence="2">Uncharacterized protein</fullName>
    </submittedName>
</protein>
<proteinExistence type="predicted"/>
<reference evidence="2" key="1">
    <citation type="submission" date="2020-09" db="EMBL/GenBank/DDBJ databases">
        <title>Iningainema tapete sp. nov. (Scytonemataceae, Cyanobacteria) from greenhouses in central Florida (USA) produces two types of nodularin with biosynthetic potential for microcystin-LR and anabaenopeptins.</title>
        <authorList>
            <person name="Berthold D.E."/>
            <person name="Lefler F.W."/>
            <person name="Huang I.-S."/>
            <person name="Abdulla H."/>
            <person name="Zimba P.V."/>
            <person name="Laughinghouse H.D. IV."/>
        </authorList>
    </citation>
    <scope>NUCLEOTIDE SEQUENCE</scope>
    <source>
        <strain evidence="2">BLCCT55</strain>
    </source>
</reference>
<evidence type="ECO:0000256" key="1">
    <source>
        <dbReference type="SAM" id="Phobius"/>
    </source>
</evidence>
<name>A0A8J6XVG2_9CYAN</name>
<sequence length="79" mass="8838">MRTDFDYPNKDLLGPVVFRPDFNNGQAITVNQAWSLFFTAGQDDKVLGQQNELGKFFTNLLIAVGVTGSLWGLYFSNFA</sequence>
<dbReference type="AlphaFoldDB" id="A0A8J6XVG2"/>